<sequence>MTDFLHLAINVHLSKEAKHADPIYCLIHSPCLLVELCFLIKTSH</sequence>
<protein>
    <submittedName>
        <fullName evidence="1">Uncharacterized protein</fullName>
    </submittedName>
</protein>
<proteinExistence type="predicted"/>
<reference evidence="1" key="1">
    <citation type="submission" date="2014-09" db="EMBL/GenBank/DDBJ databases">
        <authorList>
            <person name="Magalhaes I.L.F."/>
            <person name="Oliveira U."/>
            <person name="Santos F.R."/>
            <person name="Vidigal T.H.D.A."/>
            <person name="Brescovit A.D."/>
            <person name="Santos A.J."/>
        </authorList>
    </citation>
    <scope>NUCLEOTIDE SEQUENCE</scope>
    <source>
        <tissue evidence="1">Shoot tissue taken approximately 20 cm above the soil surface</tissue>
    </source>
</reference>
<dbReference type="EMBL" id="GBRH01265119">
    <property type="protein sequence ID" value="JAD32776.1"/>
    <property type="molecule type" value="Transcribed_RNA"/>
</dbReference>
<name>A0A0A8Z1T7_ARUDO</name>
<accession>A0A0A8Z1T7</accession>
<organism evidence="1">
    <name type="scientific">Arundo donax</name>
    <name type="common">Giant reed</name>
    <name type="synonym">Donax arundinaceus</name>
    <dbReference type="NCBI Taxonomy" id="35708"/>
    <lineage>
        <taxon>Eukaryota</taxon>
        <taxon>Viridiplantae</taxon>
        <taxon>Streptophyta</taxon>
        <taxon>Embryophyta</taxon>
        <taxon>Tracheophyta</taxon>
        <taxon>Spermatophyta</taxon>
        <taxon>Magnoliopsida</taxon>
        <taxon>Liliopsida</taxon>
        <taxon>Poales</taxon>
        <taxon>Poaceae</taxon>
        <taxon>PACMAD clade</taxon>
        <taxon>Arundinoideae</taxon>
        <taxon>Arundineae</taxon>
        <taxon>Arundo</taxon>
    </lineage>
</organism>
<evidence type="ECO:0000313" key="1">
    <source>
        <dbReference type="EMBL" id="JAD32776.1"/>
    </source>
</evidence>
<reference evidence="1" key="2">
    <citation type="journal article" date="2015" name="Data Brief">
        <title>Shoot transcriptome of the giant reed, Arundo donax.</title>
        <authorList>
            <person name="Barrero R.A."/>
            <person name="Guerrero F.D."/>
            <person name="Moolhuijzen P."/>
            <person name="Goolsby J.A."/>
            <person name="Tidwell J."/>
            <person name="Bellgard S.E."/>
            <person name="Bellgard M.I."/>
        </authorList>
    </citation>
    <scope>NUCLEOTIDE SEQUENCE</scope>
    <source>
        <tissue evidence="1">Shoot tissue taken approximately 20 cm above the soil surface</tissue>
    </source>
</reference>
<dbReference type="AlphaFoldDB" id="A0A0A8Z1T7"/>